<evidence type="ECO:0000256" key="5">
    <source>
        <dbReference type="HAMAP-Rule" id="MF_00014"/>
    </source>
</evidence>
<dbReference type="SUPFAM" id="SSF50346">
    <property type="entry name" value="PRC-barrel domain"/>
    <property type="match status" value="1"/>
</dbReference>
<dbReference type="InterPro" id="IPR011033">
    <property type="entry name" value="PRC_barrel-like_sf"/>
</dbReference>
<gene>
    <name evidence="5 8" type="primary">rimM</name>
    <name evidence="8" type="ORF">H9892_06960</name>
</gene>
<evidence type="ECO:0000313" key="8">
    <source>
        <dbReference type="EMBL" id="HIW03063.1"/>
    </source>
</evidence>
<dbReference type="AlphaFoldDB" id="A0A9D1TRR9"/>
<feature type="domain" description="Ribosome maturation factor RimM PRC barrel" evidence="7">
    <location>
        <begin position="94"/>
        <end position="154"/>
    </location>
</feature>
<dbReference type="InterPro" id="IPR002676">
    <property type="entry name" value="RimM_N"/>
</dbReference>
<dbReference type="EMBL" id="DXHS01000119">
    <property type="protein sequence ID" value="HIW03063.1"/>
    <property type="molecule type" value="Genomic_DNA"/>
</dbReference>
<dbReference type="SUPFAM" id="SSF50447">
    <property type="entry name" value="Translation proteins"/>
    <property type="match status" value="1"/>
</dbReference>
<reference evidence="8" key="2">
    <citation type="submission" date="2021-04" db="EMBL/GenBank/DDBJ databases">
        <authorList>
            <person name="Gilroy R."/>
        </authorList>
    </citation>
    <scope>NUCLEOTIDE SEQUENCE</scope>
    <source>
        <strain evidence="8">12435</strain>
    </source>
</reference>
<dbReference type="GO" id="GO:0042274">
    <property type="term" value="P:ribosomal small subunit biogenesis"/>
    <property type="evidence" value="ECO:0007669"/>
    <property type="project" value="UniProtKB-UniRule"/>
</dbReference>
<protein>
    <recommendedName>
        <fullName evidence="5">Ribosome maturation factor RimM</fullName>
    </recommendedName>
</protein>
<dbReference type="InterPro" id="IPR036976">
    <property type="entry name" value="RimM_N_sf"/>
</dbReference>
<comment type="function">
    <text evidence="5">An accessory protein needed during the final step in the assembly of 30S ribosomal subunit, possibly for assembly of the head region. Essential for efficient processing of 16S rRNA. May be needed both before and after RbfA during the maturation of 16S rRNA. It has affinity for free ribosomal 30S subunits but not for 70S ribosomes.</text>
</comment>
<proteinExistence type="inferred from homology"/>
<comment type="caution">
    <text evidence="8">The sequence shown here is derived from an EMBL/GenBank/DDBJ whole genome shotgun (WGS) entry which is preliminary data.</text>
</comment>
<dbReference type="Gene3D" id="2.40.30.60">
    <property type="entry name" value="RimM"/>
    <property type="match status" value="1"/>
</dbReference>
<dbReference type="PANTHER" id="PTHR33692:SF1">
    <property type="entry name" value="RIBOSOME MATURATION FACTOR RIMM"/>
    <property type="match status" value="1"/>
</dbReference>
<dbReference type="GO" id="GO:0005840">
    <property type="term" value="C:ribosome"/>
    <property type="evidence" value="ECO:0007669"/>
    <property type="project" value="InterPro"/>
</dbReference>
<dbReference type="GO" id="GO:0005737">
    <property type="term" value="C:cytoplasm"/>
    <property type="evidence" value="ECO:0007669"/>
    <property type="project" value="UniProtKB-SubCell"/>
</dbReference>
<keyword evidence="1 5" id="KW-0963">Cytoplasm</keyword>
<sequence>MKLTIGEIVKAQGIKGEVKVRPDTDDPSQFGRLRAVLVGGCPLKLRSASVRGGFVYLSFEGITDRNAAELLVGKVIEIDRSQARQLDDGEYFIVDLVGCKLFLDSGEEIGKIASIDNYGSADVFTVRGEKTVRFPFLKKLALSYDGKARSVTVSAAAFSEVCCYED</sequence>
<evidence type="ECO:0000256" key="3">
    <source>
        <dbReference type="ARBA" id="ARBA00022552"/>
    </source>
</evidence>
<dbReference type="InterPro" id="IPR056792">
    <property type="entry name" value="PRC_RimM"/>
</dbReference>
<dbReference type="GO" id="GO:0043022">
    <property type="term" value="F:ribosome binding"/>
    <property type="evidence" value="ECO:0007669"/>
    <property type="project" value="InterPro"/>
</dbReference>
<dbReference type="PANTHER" id="PTHR33692">
    <property type="entry name" value="RIBOSOME MATURATION FACTOR RIMM"/>
    <property type="match status" value="1"/>
</dbReference>
<dbReference type="GO" id="GO:0006364">
    <property type="term" value="P:rRNA processing"/>
    <property type="evidence" value="ECO:0007669"/>
    <property type="project" value="UniProtKB-UniRule"/>
</dbReference>
<dbReference type="NCBIfam" id="TIGR02273">
    <property type="entry name" value="16S_RimM"/>
    <property type="match status" value="1"/>
</dbReference>
<evidence type="ECO:0000256" key="2">
    <source>
        <dbReference type="ARBA" id="ARBA00022517"/>
    </source>
</evidence>
<feature type="domain" description="RimM N-terminal" evidence="6">
    <location>
        <begin position="4"/>
        <end position="82"/>
    </location>
</feature>
<dbReference type="Pfam" id="PF01782">
    <property type="entry name" value="RimM"/>
    <property type="match status" value="1"/>
</dbReference>
<name>A0A9D1TRR9_9FIRM</name>
<keyword evidence="3 5" id="KW-0698">rRNA processing</keyword>
<evidence type="ECO:0000259" key="7">
    <source>
        <dbReference type="Pfam" id="PF24986"/>
    </source>
</evidence>
<dbReference type="Pfam" id="PF24986">
    <property type="entry name" value="PRC_RimM"/>
    <property type="match status" value="1"/>
</dbReference>
<reference evidence="8" key="1">
    <citation type="journal article" date="2021" name="PeerJ">
        <title>Extensive microbial diversity within the chicken gut microbiome revealed by metagenomics and culture.</title>
        <authorList>
            <person name="Gilroy R."/>
            <person name="Ravi A."/>
            <person name="Getino M."/>
            <person name="Pursley I."/>
            <person name="Horton D.L."/>
            <person name="Alikhan N.F."/>
            <person name="Baker D."/>
            <person name="Gharbi K."/>
            <person name="Hall N."/>
            <person name="Watson M."/>
            <person name="Adriaenssens E.M."/>
            <person name="Foster-Nyarko E."/>
            <person name="Jarju S."/>
            <person name="Secka A."/>
            <person name="Antonio M."/>
            <person name="Oren A."/>
            <person name="Chaudhuri R.R."/>
            <person name="La Ragione R."/>
            <person name="Hildebrand F."/>
            <person name="Pallen M.J."/>
        </authorList>
    </citation>
    <scope>NUCLEOTIDE SEQUENCE</scope>
    <source>
        <strain evidence="8">12435</strain>
    </source>
</reference>
<dbReference type="InterPro" id="IPR009000">
    <property type="entry name" value="Transl_B-barrel_sf"/>
</dbReference>
<dbReference type="HAMAP" id="MF_00014">
    <property type="entry name" value="Ribosome_mat_RimM"/>
    <property type="match status" value="1"/>
</dbReference>
<dbReference type="Proteomes" id="UP000823990">
    <property type="component" value="Unassembled WGS sequence"/>
</dbReference>
<evidence type="ECO:0000256" key="1">
    <source>
        <dbReference type="ARBA" id="ARBA00022490"/>
    </source>
</evidence>
<keyword evidence="2 5" id="KW-0690">Ribosome biogenesis</keyword>
<comment type="subcellular location">
    <subcellularLocation>
        <location evidence="5">Cytoplasm</location>
    </subcellularLocation>
</comment>
<accession>A0A9D1TRR9</accession>
<evidence type="ECO:0000313" key="9">
    <source>
        <dbReference type="Proteomes" id="UP000823990"/>
    </source>
</evidence>
<evidence type="ECO:0000259" key="6">
    <source>
        <dbReference type="Pfam" id="PF01782"/>
    </source>
</evidence>
<evidence type="ECO:0000256" key="4">
    <source>
        <dbReference type="ARBA" id="ARBA00023186"/>
    </source>
</evidence>
<comment type="domain">
    <text evidence="5">The PRC barrel domain binds ribosomal protein uS19.</text>
</comment>
<organism evidence="8 9">
    <name type="scientific">Candidatus Protoclostridium stercorigallinarum</name>
    <dbReference type="NCBI Taxonomy" id="2838741"/>
    <lineage>
        <taxon>Bacteria</taxon>
        <taxon>Bacillati</taxon>
        <taxon>Bacillota</taxon>
        <taxon>Clostridia</taxon>
        <taxon>Candidatus Protoclostridium</taxon>
    </lineage>
</organism>
<dbReference type="InterPro" id="IPR011961">
    <property type="entry name" value="RimM"/>
</dbReference>
<comment type="similarity">
    <text evidence="5">Belongs to the RimM family.</text>
</comment>
<dbReference type="Gene3D" id="2.30.30.240">
    <property type="entry name" value="PRC-barrel domain"/>
    <property type="match status" value="1"/>
</dbReference>
<comment type="subunit">
    <text evidence="5">Binds ribosomal protein uS19.</text>
</comment>
<keyword evidence="4 5" id="KW-0143">Chaperone</keyword>